<dbReference type="AlphaFoldDB" id="A0A198ACQ0"/>
<name>A0A198ACQ0_9BACL</name>
<reference evidence="1 2" key="1">
    <citation type="submission" date="2016-05" db="EMBL/GenBank/DDBJ databases">
        <title>Paenibacillus sp. 1ZS3-15 nov., isolated from the rhizosphere soil.</title>
        <authorList>
            <person name="Zhang X.X."/>
            <person name="Zhang J."/>
        </authorList>
    </citation>
    <scope>NUCLEOTIDE SEQUENCE [LARGE SCALE GENOMIC DNA]</scope>
    <source>
        <strain evidence="1 2">1ZS3-15</strain>
    </source>
</reference>
<proteinExistence type="predicted"/>
<comment type="caution">
    <text evidence="1">The sequence shown here is derived from an EMBL/GenBank/DDBJ whole genome shotgun (WGS) entry which is preliminary data.</text>
</comment>
<organism evidence="1 2">
    <name type="scientific">Paenibacillus oryzisoli</name>
    <dbReference type="NCBI Taxonomy" id="1850517"/>
    <lineage>
        <taxon>Bacteria</taxon>
        <taxon>Bacillati</taxon>
        <taxon>Bacillota</taxon>
        <taxon>Bacilli</taxon>
        <taxon>Bacillales</taxon>
        <taxon>Paenibacillaceae</taxon>
        <taxon>Paenibacillus</taxon>
    </lineage>
</organism>
<dbReference type="Proteomes" id="UP000078454">
    <property type="component" value="Unassembled WGS sequence"/>
</dbReference>
<evidence type="ECO:0000313" key="2">
    <source>
        <dbReference type="Proteomes" id="UP000078454"/>
    </source>
</evidence>
<gene>
    <name evidence="1" type="ORF">A8708_26555</name>
</gene>
<keyword evidence="2" id="KW-1185">Reference proteome</keyword>
<accession>A0A198ACQ0</accession>
<sequence>MKPKYLYFPIRFKWRTKKQTGLVNRWFTTHGWQIFGDLFGWTLSIGALKICFGWTRDEVSK</sequence>
<dbReference type="EMBL" id="LYPB01000058">
    <property type="protein sequence ID" value="OAS19274.1"/>
    <property type="molecule type" value="Genomic_DNA"/>
</dbReference>
<protein>
    <submittedName>
        <fullName evidence="1">Uncharacterized protein</fullName>
    </submittedName>
</protein>
<evidence type="ECO:0000313" key="1">
    <source>
        <dbReference type="EMBL" id="OAS19274.1"/>
    </source>
</evidence>
<dbReference type="STRING" id="1850517.A8708_26555"/>